<evidence type="ECO:0008006" key="3">
    <source>
        <dbReference type="Google" id="ProtNLM"/>
    </source>
</evidence>
<comment type="caution">
    <text evidence="1">The sequence shown here is derived from an EMBL/GenBank/DDBJ whole genome shotgun (WGS) entry which is preliminary data.</text>
</comment>
<dbReference type="RefSeq" id="WP_211682890.1">
    <property type="nucleotide sequence ID" value="NZ_JAGRQH010000009.1"/>
</dbReference>
<proteinExistence type="predicted"/>
<reference evidence="1 2" key="1">
    <citation type="submission" date="2021-04" db="EMBL/GenBank/DDBJ databases">
        <title>The complete genome sequence of Neokomagataea sp. TBRC 2177.</title>
        <authorList>
            <person name="Charoenyingcharoen P."/>
            <person name="Yukphan P."/>
        </authorList>
    </citation>
    <scope>NUCLEOTIDE SEQUENCE [LARGE SCALE GENOMIC DNA]</scope>
    <source>
        <strain evidence="1 2">TBRC 2177</strain>
    </source>
</reference>
<organism evidence="1 2">
    <name type="scientific">Neokomagataea anthophila</name>
    <dbReference type="NCBI Taxonomy" id="2826925"/>
    <lineage>
        <taxon>Bacteria</taxon>
        <taxon>Pseudomonadati</taxon>
        <taxon>Pseudomonadota</taxon>
        <taxon>Alphaproteobacteria</taxon>
        <taxon>Acetobacterales</taxon>
        <taxon>Acetobacteraceae</taxon>
        <taxon>Neokomagataea</taxon>
    </lineage>
</organism>
<dbReference type="Proteomes" id="UP000677812">
    <property type="component" value="Unassembled WGS sequence"/>
</dbReference>
<name>A0ABS5E987_9PROT</name>
<sequence length="57" mass="6494">MTRKGQDPRAGLGGAWCLWHLAQESDTHPKGRPSSYEGFAKTVQNGHIMRLRRYRPS</sequence>
<keyword evidence="2" id="KW-1185">Reference proteome</keyword>
<evidence type="ECO:0000313" key="1">
    <source>
        <dbReference type="EMBL" id="MBR0560457.1"/>
    </source>
</evidence>
<dbReference type="EMBL" id="JAGRQH010000009">
    <property type="protein sequence ID" value="MBR0560457.1"/>
    <property type="molecule type" value="Genomic_DNA"/>
</dbReference>
<accession>A0ABS5E987</accession>
<evidence type="ECO:0000313" key="2">
    <source>
        <dbReference type="Proteomes" id="UP000677812"/>
    </source>
</evidence>
<gene>
    <name evidence="1" type="ORF">KB213_10375</name>
</gene>
<protein>
    <recommendedName>
        <fullName evidence="3">Transposase</fullName>
    </recommendedName>
</protein>